<reference evidence="3" key="1">
    <citation type="submission" date="2016-07" db="EMBL/GenBank/DDBJ databases">
        <authorList>
            <person name="Florea S."/>
            <person name="Webb J.S."/>
            <person name="Jaromczyk J."/>
            <person name="Schardl C.L."/>
        </authorList>
    </citation>
    <scope>NUCLEOTIDE SEQUENCE [LARGE SCALE GENOMIC DNA]</scope>
    <source>
        <strain evidence="3">CC-VM-7</strain>
    </source>
</reference>
<dbReference type="Proteomes" id="UP000093432">
    <property type="component" value="Unassembled WGS sequence"/>
</dbReference>
<gene>
    <name evidence="2" type="ORF">BBI00_16805</name>
</gene>
<feature type="compositionally biased region" description="Basic and acidic residues" evidence="1">
    <location>
        <begin position="129"/>
        <end position="138"/>
    </location>
</feature>
<organism evidence="2 3">
    <name type="scientific">Chryseobacterium arthrosphaerae</name>
    <dbReference type="NCBI Taxonomy" id="651561"/>
    <lineage>
        <taxon>Bacteria</taxon>
        <taxon>Pseudomonadati</taxon>
        <taxon>Bacteroidota</taxon>
        <taxon>Flavobacteriia</taxon>
        <taxon>Flavobacteriales</taxon>
        <taxon>Weeksellaceae</taxon>
        <taxon>Chryseobacterium group</taxon>
        <taxon>Chryseobacterium</taxon>
    </lineage>
</organism>
<dbReference type="EMBL" id="MAYG01000012">
    <property type="protein sequence ID" value="OCA71377.1"/>
    <property type="molecule type" value="Genomic_DNA"/>
</dbReference>
<proteinExistence type="predicted"/>
<accession>A0A1B8ZIM6</accession>
<dbReference type="RefSeq" id="WP_065400030.1">
    <property type="nucleotide sequence ID" value="NZ_MAYG01000012.1"/>
</dbReference>
<dbReference type="OrthoDB" id="1260658at2"/>
<evidence type="ECO:0000256" key="1">
    <source>
        <dbReference type="SAM" id="MobiDB-lite"/>
    </source>
</evidence>
<sequence>MKTAYIIPLLFLSIVIYGQETKQAVPVEDQTQALKQIKEHEAKLIQEAKENAEKKTEPTGLPSDKGPEVKKQEQKSKAANENSGKLLPNTATLEEIKRTIPNRQVSRSTVNSKNTNTHVTGLPNTATLEEIKKTIPKN</sequence>
<feature type="region of interest" description="Disordered" evidence="1">
    <location>
        <begin position="44"/>
        <end position="138"/>
    </location>
</feature>
<protein>
    <submittedName>
        <fullName evidence="2">Uncharacterized protein</fullName>
    </submittedName>
</protein>
<dbReference type="STRING" id="651561.BBI00_16805"/>
<feature type="compositionally biased region" description="Basic and acidic residues" evidence="1">
    <location>
        <begin position="65"/>
        <end position="78"/>
    </location>
</feature>
<comment type="caution">
    <text evidence="2">The sequence shown here is derived from an EMBL/GenBank/DDBJ whole genome shotgun (WGS) entry which is preliminary data.</text>
</comment>
<evidence type="ECO:0000313" key="2">
    <source>
        <dbReference type="EMBL" id="OCA71377.1"/>
    </source>
</evidence>
<evidence type="ECO:0000313" key="3">
    <source>
        <dbReference type="Proteomes" id="UP000093432"/>
    </source>
</evidence>
<dbReference type="AlphaFoldDB" id="A0A1B8ZIM6"/>
<name>A0A1B8ZIM6_9FLAO</name>
<feature type="compositionally biased region" description="Basic and acidic residues" evidence="1">
    <location>
        <begin position="44"/>
        <end position="57"/>
    </location>
</feature>
<feature type="compositionally biased region" description="Polar residues" evidence="1">
    <location>
        <begin position="101"/>
        <end position="127"/>
    </location>
</feature>